<dbReference type="Gene3D" id="1.10.150.50">
    <property type="entry name" value="Transcription Factor, Ets-1"/>
    <property type="match status" value="1"/>
</dbReference>
<protein>
    <recommendedName>
        <fullName evidence="4">SAM domain-containing protein</fullName>
    </recommendedName>
</protein>
<feature type="region of interest" description="Disordered" evidence="1">
    <location>
        <begin position="616"/>
        <end position="639"/>
    </location>
</feature>
<comment type="caution">
    <text evidence="2">The sequence shown here is derived from an EMBL/GenBank/DDBJ whole genome shotgun (WGS) entry which is preliminary data.</text>
</comment>
<proteinExistence type="predicted"/>
<name>A0A9Q1CRQ3_HOLLE</name>
<dbReference type="PANTHER" id="PTHR31912:SF34">
    <property type="entry name" value="NOTOCHORD-RELATED PROTEIN"/>
    <property type="match status" value="1"/>
</dbReference>
<dbReference type="AlphaFoldDB" id="A0A9Q1CRQ3"/>
<evidence type="ECO:0008006" key="4">
    <source>
        <dbReference type="Google" id="ProtNLM"/>
    </source>
</evidence>
<dbReference type="Proteomes" id="UP001152320">
    <property type="component" value="Chromosome 1"/>
</dbReference>
<dbReference type="PANTHER" id="PTHR31912">
    <property type="entry name" value="IP13529P"/>
    <property type="match status" value="1"/>
</dbReference>
<dbReference type="SUPFAM" id="SSF47769">
    <property type="entry name" value="SAM/Pointed domain"/>
    <property type="match status" value="1"/>
</dbReference>
<dbReference type="InterPro" id="IPR013761">
    <property type="entry name" value="SAM/pointed_sf"/>
</dbReference>
<evidence type="ECO:0000313" key="3">
    <source>
        <dbReference type="Proteomes" id="UP001152320"/>
    </source>
</evidence>
<dbReference type="EMBL" id="JAIZAY010000001">
    <property type="protein sequence ID" value="KAJ8050163.1"/>
    <property type="molecule type" value="Genomic_DNA"/>
</dbReference>
<evidence type="ECO:0000256" key="1">
    <source>
        <dbReference type="SAM" id="MobiDB-lite"/>
    </source>
</evidence>
<evidence type="ECO:0000313" key="2">
    <source>
        <dbReference type="EMBL" id="KAJ8050163.1"/>
    </source>
</evidence>
<sequence>MDFVEIKLREWGFERFITEFQDNEIDEDSFLLLDDESLKHLIKPIGPRLKFKNQLALLKNGCQRTFSGRTSTLRNHLRGHIDDYEQLPMELAHNDFDNDYDDNFDEDGAHDGEPVVQNEQNIEDAIWESYGEDEVQQNAAMLTASLLASSSISNSTVNNVVGKSGELISDIASYIKYKITKFAAAVGILGDEENLQEILADIDSVSQPFKNFETEYKQRKFFQTSDAFIAAQELPIGIGYHPRNNPATGNVQQLMKTLSFQYIPIKQLLRLILHKTDILKLASVHHVSQDNLMRDFHDGSYCRENEVLSVRSTIKLILYIDDFEVTNPLRNVKVAIAQVVEDNLGIHSLFGFAEGFTANFPCRVCKMHRDGIQVQLSENRQLIRTKENYQVDLDAQNLQGTGIKSLCVLNNVINFHVVDNRAPDVMHDLLEGVCPLEMKLVINALIGKGFLTLDLLNARITSFNYGTPDKHNKPCALTAHAIRNPDGAPGQNAGQMWCLMRHLPVMLGDLIPEDDEHWDLLLALLDCMDIIFSPVVSSGDTKYLEQLIRDHHSLFLELFAGRNLKPKHHFMTHYPSAIRLYGPLIHLWTSKKYDGDSSTTSEDDLAEFVDEVPKEVAASTPKHQTPRGTQEKPLPETPVCTGQKRARIDYNIPEILKGVYEGEELISEMKTGLLSFRSRKRIVNTLVSHIIEVYGKQIRNVRRRDPAKSVETTPTTSKSSKMIDTINIDLSADDLDEANIAAMVTWLKYHNAPADQVKEMMGKTCKSRAAWIRKEKEKSVRELILEYPRLIDTDGMKSNLVLQMLPLLFPPGMKRRDGRKGPNVHATVAEASRAFIQVEKVKPVV</sequence>
<reference evidence="2" key="1">
    <citation type="submission" date="2021-10" db="EMBL/GenBank/DDBJ databases">
        <title>Tropical sea cucumber genome reveals ecological adaptation and Cuvierian tubules defense mechanism.</title>
        <authorList>
            <person name="Chen T."/>
        </authorList>
    </citation>
    <scope>NUCLEOTIDE SEQUENCE</scope>
    <source>
        <strain evidence="2">Nanhai2018</strain>
        <tissue evidence="2">Muscle</tissue>
    </source>
</reference>
<keyword evidence="3" id="KW-1185">Reference proteome</keyword>
<dbReference type="CDD" id="cd09487">
    <property type="entry name" value="SAM_superfamily"/>
    <property type="match status" value="1"/>
</dbReference>
<gene>
    <name evidence="2" type="ORF">HOLleu_03258</name>
</gene>
<dbReference type="OrthoDB" id="10044445at2759"/>
<organism evidence="2 3">
    <name type="scientific">Holothuria leucospilota</name>
    <name type="common">Black long sea cucumber</name>
    <name type="synonym">Mertensiothuria leucospilota</name>
    <dbReference type="NCBI Taxonomy" id="206669"/>
    <lineage>
        <taxon>Eukaryota</taxon>
        <taxon>Metazoa</taxon>
        <taxon>Echinodermata</taxon>
        <taxon>Eleutherozoa</taxon>
        <taxon>Echinozoa</taxon>
        <taxon>Holothuroidea</taxon>
        <taxon>Aspidochirotacea</taxon>
        <taxon>Aspidochirotida</taxon>
        <taxon>Holothuriidae</taxon>
        <taxon>Holothuria</taxon>
    </lineage>
</organism>
<accession>A0A9Q1CRQ3</accession>